<dbReference type="AlphaFoldDB" id="A0A9W9TAY6"/>
<keyword evidence="5" id="KW-1185">Reference proteome</keyword>
<dbReference type="OrthoDB" id="823504at2759"/>
<evidence type="ECO:0000313" key="5">
    <source>
        <dbReference type="Proteomes" id="UP001150904"/>
    </source>
</evidence>
<feature type="repeat" description="ANK" evidence="3">
    <location>
        <begin position="126"/>
        <end position="159"/>
    </location>
</feature>
<name>A0A9W9TAY6_9EURO</name>
<evidence type="ECO:0000313" key="4">
    <source>
        <dbReference type="EMBL" id="KAJ5215841.1"/>
    </source>
</evidence>
<keyword evidence="1" id="KW-0677">Repeat</keyword>
<dbReference type="PROSITE" id="PS50088">
    <property type="entry name" value="ANK_REPEAT"/>
    <property type="match status" value="1"/>
</dbReference>
<dbReference type="Proteomes" id="UP001150904">
    <property type="component" value="Unassembled WGS sequence"/>
</dbReference>
<dbReference type="RefSeq" id="XP_058311654.1">
    <property type="nucleotide sequence ID" value="XM_058449310.1"/>
</dbReference>
<dbReference type="PANTHER" id="PTHR24198">
    <property type="entry name" value="ANKYRIN REPEAT AND PROTEIN KINASE DOMAIN-CONTAINING PROTEIN"/>
    <property type="match status" value="1"/>
</dbReference>
<evidence type="ECO:0000256" key="2">
    <source>
        <dbReference type="ARBA" id="ARBA00023043"/>
    </source>
</evidence>
<keyword evidence="2 3" id="KW-0040">ANK repeat</keyword>
<organism evidence="4 5">
    <name type="scientific">Penicillium cinerascens</name>
    <dbReference type="NCBI Taxonomy" id="70096"/>
    <lineage>
        <taxon>Eukaryota</taxon>
        <taxon>Fungi</taxon>
        <taxon>Dikarya</taxon>
        <taxon>Ascomycota</taxon>
        <taxon>Pezizomycotina</taxon>
        <taxon>Eurotiomycetes</taxon>
        <taxon>Eurotiomycetidae</taxon>
        <taxon>Eurotiales</taxon>
        <taxon>Aspergillaceae</taxon>
        <taxon>Penicillium</taxon>
    </lineage>
</organism>
<dbReference type="EMBL" id="JAPQKR010000005">
    <property type="protein sequence ID" value="KAJ5215841.1"/>
    <property type="molecule type" value="Genomic_DNA"/>
</dbReference>
<proteinExistence type="predicted"/>
<dbReference type="InterPro" id="IPR036770">
    <property type="entry name" value="Ankyrin_rpt-contain_sf"/>
</dbReference>
<evidence type="ECO:0000256" key="1">
    <source>
        <dbReference type="ARBA" id="ARBA00022737"/>
    </source>
</evidence>
<reference evidence="4" key="1">
    <citation type="submission" date="2022-12" db="EMBL/GenBank/DDBJ databases">
        <authorList>
            <person name="Petersen C."/>
        </authorList>
    </citation>
    <scope>NUCLEOTIDE SEQUENCE</scope>
    <source>
        <strain evidence="4">IBT 15544</strain>
    </source>
</reference>
<reference evidence="4" key="2">
    <citation type="journal article" date="2023" name="IMA Fungus">
        <title>Comparative genomic study of the Penicillium genus elucidates a diverse pangenome and 15 lateral gene transfer events.</title>
        <authorList>
            <person name="Petersen C."/>
            <person name="Sorensen T."/>
            <person name="Nielsen M.R."/>
            <person name="Sondergaard T.E."/>
            <person name="Sorensen J.L."/>
            <person name="Fitzpatrick D.A."/>
            <person name="Frisvad J.C."/>
            <person name="Nielsen K.L."/>
        </authorList>
    </citation>
    <scope>NUCLEOTIDE SEQUENCE</scope>
    <source>
        <strain evidence="4">IBT 15544</strain>
    </source>
</reference>
<evidence type="ECO:0000256" key="3">
    <source>
        <dbReference type="PROSITE-ProRule" id="PRU00023"/>
    </source>
</evidence>
<dbReference type="SMART" id="SM00248">
    <property type="entry name" value="ANK"/>
    <property type="match status" value="3"/>
</dbReference>
<dbReference type="PANTHER" id="PTHR24198:SF165">
    <property type="entry name" value="ANKYRIN REPEAT-CONTAINING PROTEIN-RELATED"/>
    <property type="match status" value="1"/>
</dbReference>
<sequence>MRGHRGAAFNFAVAGMVDGPGSLIFVKLLLDTNPHASTLNVRYQSGDTALLHVLKHHEGCSWSHKGYFMPLVDLLLAHGADKGLHNNHGQTVLHKLASSPTYNEPVCPDLLEALIPFVDINQADANGWTALHFMARNLRQIKASRLLVSRGADPSVINKKGNTPLHEAVGGRLIGRRMEDGSLEGPALSEKIQAQDEIISILQAGASMDQPNMAGKTPAQLLADKRAQWEKGRE</sequence>
<dbReference type="Pfam" id="PF12796">
    <property type="entry name" value="Ank_2"/>
    <property type="match status" value="1"/>
</dbReference>
<dbReference type="InterPro" id="IPR002110">
    <property type="entry name" value="Ankyrin_rpt"/>
</dbReference>
<accession>A0A9W9TAY6</accession>
<comment type="caution">
    <text evidence="4">The sequence shown here is derived from an EMBL/GenBank/DDBJ whole genome shotgun (WGS) entry which is preliminary data.</text>
</comment>
<dbReference type="SUPFAM" id="SSF48403">
    <property type="entry name" value="Ankyrin repeat"/>
    <property type="match status" value="1"/>
</dbReference>
<dbReference type="Gene3D" id="1.25.40.20">
    <property type="entry name" value="Ankyrin repeat-containing domain"/>
    <property type="match status" value="1"/>
</dbReference>
<protein>
    <submittedName>
        <fullName evidence="4">Uncharacterized protein</fullName>
    </submittedName>
</protein>
<dbReference type="GeneID" id="83176611"/>
<gene>
    <name evidence="4" type="ORF">N7498_002248</name>
</gene>